<keyword evidence="9 11" id="KW-0648">Protein biosynthesis</keyword>
<dbReference type="InterPro" id="IPR050058">
    <property type="entry name" value="Ala-tRNA_ligase"/>
</dbReference>
<name>A0AAE4VLZ4_9RICK</name>
<feature type="binding site" evidence="11">
    <location>
        <position position="570"/>
    </location>
    <ligand>
        <name>Zn(2+)</name>
        <dbReference type="ChEBI" id="CHEBI:29105"/>
    </ligand>
</feature>
<evidence type="ECO:0000256" key="1">
    <source>
        <dbReference type="ARBA" id="ARBA00008226"/>
    </source>
</evidence>
<dbReference type="NCBIfam" id="TIGR00344">
    <property type="entry name" value="alaS"/>
    <property type="match status" value="1"/>
</dbReference>
<dbReference type="PANTHER" id="PTHR11777:SF9">
    <property type="entry name" value="ALANINE--TRNA LIGASE, CYTOPLASMIC"/>
    <property type="match status" value="1"/>
</dbReference>
<dbReference type="PANTHER" id="PTHR11777">
    <property type="entry name" value="ALANYL-TRNA SYNTHETASE"/>
    <property type="match status" value="1"/>
</dbReference>
<dbReference type="InterPro" id="IPR018162">
    <property type="entry name" value="Ala-tRNA-ligase_IIc_anticod-bd"/>
</dbReference>
<dbReference type="FunFam" id="3.30.930.10:FF:000004">
    <property type="entry name" value="Alanine--tRNA ligase"/>
    <property type="match status" value="1"/>
</dbReference>
<keyword evidence="4 11" id="KW-0479">Metal-binding</keyword>
<dbReference type="InterPro" id="IPR023033">
    <property type="entry name" value="Ala_tRNA_ligase_euk/bac"/>
</dbReference>
<dbReference type="InterPro" id="IPR045864">
    <property type="entry name" value="aa-tRNA-synth_II/BPL/LPL"/>
</dbReference>
<dbReference type="Gene3D" id="3.30.980.10">
    <property type="entry name" value="Threonyl-trna Synthetase, Chain A, domain 2"/>
    <property type="match status" value="1"/>
</dbReference>
<feature type="binding site" evidence="11">
    <location>
        <position position="671"/>
    </location>
    <ligand>
        <name>Zn(2+)</name>
        <dbReference type="ChEBI" id="CHEBI:29105"/>
    </ligand>
</feature>
<keyword evidence="7 11" id="KW-0067">ATP-binding</keyword>
<dbReference type="PRINTS" id="PR00980">
    <property type="entry name" value="TRNASYNTHALA"/>
</dbReference>
<dbReference type="Gene3D" id="3.30.930.10">
    <property type="entry name" value="Bira Bifunctional Protein, Domain 2"/>
    <property type="match status" value="1"/>
</dbReference>
<dbReference type="SUPFAM" id="SSF55681">
    <property type="entry name" value="Class II aaRS and biotin synthetases"/>
    <property type="match status" value="1"/>
</dbReference>
<comment type="subcellular location">
    <subcellularLocation>
        <location evidence="11">Cytoplasm</location>
    </subcellularLocation>
</comment>
<evidence type="ECO:0000256" key="4">
    <source>
        <dbReference type="ARBA" id="ARBA00022723"/>
    </source>
</evidence>
<dbReference type="InterPro" id="IPR009000">
    <property type="entry name" value="Transl_B-barrel_sf"/>
</dbReference>
<evidence type="ECO:0000256" key="3">
    <source>
        <dbReference type="ARBA" id="ARBA00022598"/>
    </source>
</evidence>
<comment type="similarity">
    <text evidence="1 11">Belongs to the class-II aminoacyl-tRNA synthetase family.</text>
</comment>
<evidence type="ECO:0000313" key="14">
    <source>
        <dbReference type="Proteomes" id="UP001289135"/>
    </source>
</evidence>
<dbReference type="SUPFAM" id="SSF50447">
    <property type="entry name" value="Translation proteins"/>
    <property type="match status" value="1"/>
</dbReference>
<keyword evidence="2 11" id="KW-0820">tRNA-binding</keyword>
<evidence type="ECO:0000256" key="11">
    <source>
        <dbReference type="HAMAP-Rule" id="MF_00036"/>
    </source>
</evidence>
<comment type="caution">
    <text evidence="13">The sequence shown here is derived from an EMBL/GenBank/DDBJ whole genome shotgun (WGS) entry which is preliminary data.</text>
</comment>
<keyword evidence="14" id="KW-1185">Reference proteome</keyword>
<dbReference type="CDD" id="cd00673">
    <property type="entry name" value="AlaRS_core"/>
    <property type="match status" value="1"/>
</dbReference>
<dbReference type="SUPFAM" id="SSF101353">
    <property type="entry name" value="Putative anticodon-binding domain of alanyl-tRNA synthetase (AlaRS)"/>
    <property type="match status" value="1"/>
</dbReference>
<dbReference type="Pfam" id="PF01411">
    <property type="entry name" value="tRNA-synt_2c"/>
    <property type="match status" value="1"/>
</dbReference>
<feature type="domain" description="Alanyl-transfer RNA synthetases family profile" evidence="12">
    <location>
        <begin position="1"/>
        <end position="714"/>
    </location>
</feature>
<dbReference type="GO" id="GO:0005524">
    <property type="term" value="F:ATP binding"/>
    <property type="evidence" value="ECO:0007669"/>
    <property type="project" value="UniProtKB-UniRule"/>
</dbReference>
<comment type="function">
    <text evidence="11">Catalyzes the attachment of alanine to tRNA(Ala) in a two-step reaction: alanine is first activated by ATP to form Ala-AMP and then transferred to the acceptor end of tRNA(Ala). Also edits incorrectly charged Ser-tRNA(Ala) and Gly-tRNA(Ala) via its editing domain.</text>
</comment>
<evidence type="ECO:0000256" key="6">
    <source>
        <dbReference type="ARBA" id="ARBA00022833"/>
    </source>
</evidence>
<feature type="binding site" evidence="11">
    <location>
        <position position="675"/>
    </location>
    <ligand>
        <name>Zn(2+)</name>
        <dbReference type="ChEBI" id="CHEBI:29105"/>
    </ligand>
</feature>
<dbReference type="HAMAP" id="MF_00036_B">
    <property type="entry name" value="Ala_tRNA_synth_B"/>
    <property type="match status" value="1"/>
</dbReference>
<feature type="binding site" evidence="11">
    <location>
        <position position="574"/>
    </location>
    <ligand>
        <name>Zn(2+)</name>
        <dbReference type="ChEBI" id="CHEBI:29105"/>
    </ligand>
</feature>
<evidence type="ECO:0000256" key="10">
    <source>
        <dbReference type="ARBA" id="ARBA00023146"/>
    </source>
</evidence>
<dbReference type="SMART" id="SM00863">
    <property type="entry name" value="tRNA_SAD"/>
    <property type="match status" value="1"/>
</dbReference>
<dbReference type="InterPro" id="IPR018165">
    <property type="entry name" value="Ala-tRNA-synth_IIc_core"/>
</dbReference>
<dbReference type="InterPro" id="IPR012947">
    <property type="entry name" value="tRNA_SAD"/>
</dbReference>
<protein>
    <recommendedName>
        <fullName evidence="11">Alanine--tRNA ligase</fullName>
        <ecNumber evidence="11">6.1.1.7</ecNumber>
    </recommendedName>
    <alternativeName>
        <fullName evidence="11">Alanyl-tRNA synthetase</fullName>
        <shortName evidence="11">AlaRS</shortName>
    </alternativeName>
</protein>
<proteinExistence type="inferred from homology"/>
<dbReference type="InterPro" id="IPR018163">
    <property type="entry name" value="Thr/Ala-tRNA-synth_IIc_edit"/>
</dbReference>
<dbReference type="GO" id="GO:0006419">
    <property type="term" value="P:alanyl-tRNA aminoacylation"/>
    <property type="evidence" value="ECO:0007669"/>
    <property type="project" value="UniProtKB-UniRule"/>
</dbReference>
<evidence type="ECO:0000256" key="9">
    <source>
        <dbReference type="ARBA" id="ARBA00022917"/>
    </source>
</evidence>
<comment type="cofactor">
    <cofactor evidence="11">
        <name>Zn(2+)</name>
        <dbReference type="ChEBI" id="CHEBI:29105"/>
    </cofactor>
    <text evidence="11">Binds 1 zinc ion per subunit.</text>
</comment>
<evidence type="ECO:0000313" key="13">
    <source>
        <dbReference type="EMBL" id="MDZ5760989.1"/>
    </source>
</evidence>
<dbReference type="FunFam" id="3.30.980.10:FF:000004">
    <property type="entry name" value="Alanine--tRNA ligase, cytoplasmic"/>
    <property type="match status" value="1"/>
</dbReference>
<comment type="domain">
    <text evidence="11">Consists of three domains; the N-terminal catalytic domain, the editing domain and the C-terminal C-Ala domain. The editing domain removes incorrectly charged amino acids, while the C-Ala domain, along with tRNA(Ala), serves as a bridge to cooperatively bring together the editing and aminoacylation centers thus stimulating deacylation of misacylated tRNAs.</text>
</comment>
<keyword evidence="6 11" id="KW-0862">Zinc</keyword>
<dbReference type="Gene3D" id="2.40.30.130">
    <property type="match status" value="1"/>
</dbReference>
<dbReference type="PROSITE" id="PS50860">
    <property type="entry name" value="AA_TRNA_LIGASE_II_ALA"/>
    <property type="match status" value="1"/>
</dbReference>
<keyword evidence="5 11" id="KW-0547">Nucleotide-binding</keyword>
<evidence type="ECO:0000259" key="12">
    <source>
        <dbReference type="PROSITE" id="PS50860"/>
    </source>
</evidence>
<dbReference type="EC" id="6.1.1.7" evidence="11"/>
<dbReference type="Gene3D" id="3.30.54.20">
    <property type="match status" value="1"/>
</dbReference>
<dbReference type="RefSeq" id="WP_322498421.1">
    <property type="nucleotide sequence ID" value="NZ_JARGYU010000001.1"/>
</dbReference>
<dbReference type="GO" id="GO:0045892">
    <property type="term" value="P:negative regulation of DNA-templated transcription"/>
    <property type="evidence" value="ECO:0007669"/>
    <property type="project" value="TreeGrafter"/>
</dbReference>
<dbReference type="InterPro" id="IPR002318">
    <property type="entry name" value="Ala-tRNA-lgiase_IIc"/>
</dbReference>
<dbReference type="EMBL" id="JARGYU010000001">
    <property type="protein sequence ID" value="MDZ5760989.1"/>
    <property type="molecule type" value="Genomic_DNA"/>
</dbReference>
<keyword evidence="3 11" id="KW-0436">Ligase</keyword>
<dbReference type="Pfam" id="PF07973">
    <property type="entry name" value="tRNA_SAD"/>
    <property type="match status" value="1"/>
</dbReference>
<dbReference type="AlphaFoldDB" id="A0AAE4VLZ4"/>
<comment type="catalytic activity">
    <reaction evidence="11">
        <text>tRNA(Ala) + L-alanine + ATP = L-alanyl-tRNA(Ala) + AMP + diphosphate</text>
        <dbReference type="Rhea" id="RHEA:12540"/>
        <dbReference type="Rhea" id="RHEA-COMP:9657"/>
        <dbReference type="Rhea" id="RHEA-COMP:9923"/>
        <dbReference type="ChEBI" id="CHEBI:30616"/>
        <dbReference type="ChEBI" id="CHEBI:33019"/>
        <dbReference type="ChEBI" id="CHEBI:57972"/>
        <dbReference type="ChEBI" id="CHEBI:78442"/>
        <dbReference type="ChEBI" id="CHEBI:78497"/>
        <dbReference type="ChEBI" id="CHEBI:456215"/>
        <dbReference type="EC" id="6.1.1.7"/>
    </reaction>
</comment>
<evidence type="ECO:0000256" key="8">
    <source>
        <dbReference type="ARBA" id="ARBA00022884"/>
    </source>
</evidence>
<keyword evidence="10 11" id="KW-0030">Aminoacyl-tRNA synthetase</keyword>
<evidence type="ECO:0000256" key="7">
    <source>
        <dbReference type="ARBA" id="ARBA00022840"/>
    </source>
</evidence>
<dbReference type="GO" id="GO:0000049">
    <property type="term" value="F:tRNA binding"/>
    <property type="evidence" value="ECO:0007669"/>
    <property type="project" value="UniProtKB-KW"/>
</dbReference>
<organism evidence="13 14">
    <name type="scientific">Lyticum sinuosum</name>
    <dbReference type="NCBI Taxonomy" id="1332059"/>
    <lineage>
        <taxon>Bacteria</taxon>
        <taxon>Pseudomonadati</taxon>
        <taxon>Pseudomonadota</taxon>
        <taxon>Alphaproteobacteria</taxon>
        <taxon>Rickettsiales</taxon>
        <taxon>Lyticum</taxon>
    </lineage>
</organism>
<keyword evidence="11" id="KW-0963">Cytoplasm</keyword>
<dbReference type="InterPro" id="IPR018164">
    <property type="entry name" value="Ala-tRNA-synth_IIc_N"/>
</dbReference>
<dbReference type="GO" id="GO:0004813">
    <property type="term" value="F:alanine-tRNA ligase activity"/>
    <property type="evidence" value="ECO:0007669"/>
    <property type="project" value="UniProtKB-UniRule"/>
</dbReference>
<sequence>MKLNEIRNIFLKFFSENYDHLEVKSSPLIPHNDPTLLFTNSGMVQFKNCFTHLEIPQSKRITTAQKCLRAGGKHNDLENVGYTTRHHTFFEMLGNFSFGDYFKDLAIEMAWKFITEYLLIPKNKLYITIYYDDDEAQNIWKKITGFDSSRIIKIKTLDNFWSMGDSGPCGPCSEIFYDHGEKYYGGLPGTPDQDGSRFVEIWNLVFMEYEQLQNSDRISLPDKSIDTGMGLERIAAVIQGVNDNYDIDIFKNIINTSRELSGDINIKENISSHKVIADHVRAACFMIADGIIPSNEGRGYVLRRILRRAIRHVHYTKSSDLLLYRLVDIVVQEMSSHYHELTLSKSSIEAILYDEEDKFREVLARGLNILEKQLDQIDSNSKLFSGIEAFKLYDTFGFPVDMIDDILKNHSMKVDMIKFNQEMEKQKQRSRISWKGSGENKHLDIWLNIANIYGKTEFIGYNNIKSKSKILSIVDYFTNNQIEKIDAGCECWIVIDTTPFYAESGGQVGDRGTFSFLMDDEHIYTTEVIDTQKYGDIFAHRIITPISLSINIFLIAEINQSLRNKIAANHSAAHLLHYALKKILGNHIFQKGSLVNDQKLRFDFSHNKSLTTDEIYSIEELVNQIIIDNNPVLIENTSYQDAIRNNVTALFGEKYGDIVRTVKMSESAELCGGTHVKNTGNIGLFRIIKQESIASGTRRIEALTGIKALEYSQKHHKIISLIGHTFQSNEDGIYDKINKIVDENKAQKNKIKNLKLENLINQAKIVNINEINQNITIQILIYNDKIDIEDIKELAKKSIDDICIIFCDNLSKNTDKNIKNDIYIKITNKILQKYPILSAKLISQKIIDNYSGIGGGNNQIAQIKNSLLNDKECVLFIENYIKNNF</sequence>
<dbReference type="GO" id="GO:0008270">
    <property type="term" value="F:zinc ion binding"/>
    <property type="evidence" value="ECO:0007669"/>
    <property type="project" value="UniProtKB-UniRule"/>
</dbReference>
<keyword evidence="8 11" id="KW-0694">RNA-binding</keyword>
<dbReference type="GO" id="GO:0002161">
    <property type="term" value="F:aminoacyl-tRNA deacylase activity"/>
    <property type="evidence" value="ECO:0007669"/>
    <property type="project" value="TreeGrafter"/>
</dbReference>
<dbReference type="GO" id="GO:0005829">
    <property type="term" value="C:cytosol"/>
    <property type="evidence" value="ECO:0007669"/>
    <property type="project" value="TreeGrafter"/>
</dbReference>
<reference evidence="13" key="1">
    <citation type="submission" date="2023-02" db="EMBL/GenBank/DDBJ databases">
        <title>Host association and intracellularity evolved multiple times independently in the Rickettsiales.</title>
        <authorList>
            <person name="Castelli M."/>
            <person name="Nardi T."/>
            <person name="Gammuto L."/>
            <person name="Bellinzona G."/>
            <person name="Sabaneyeva E."/>
            <person name="Potekhin A."/>
            <person name="Serra V."/>
            <person name="Petroni G."/>
            <person name="Sassera D."/>
        </authorList>
    </citation>
    <scope>NUCLEOTIDE SEQUENCE</scope>
    <source>
        <strain evidence="13">USBL-36I1</strain>
    </source>
</reference>
<dbReference type="SUPFAM" id="SSF55186">
    <property type="entry name" value="ThrRS/AlaRS common domain"/>
    <property type="match status" value="1"/>
</dbReference>
<accession>A0AAE4VLZ4</accession>
<evidence type="ECO:0000256" key="5">
    <source>
        <dbReference type="ARBA" id="ARBA00022741"/>
    </source>
</evidence>
<dbReference type="Proteomes" id="UP001289135">
    <property type="component" value="Unassembled WGS sequence"/>
</dbReference>
<gene>
    <name evidence="11" type="primary">alaS</name>
    <name evidence="13" type="ORF">Lyticum_00149</name>
</gene>
<evidence type="ECO:0000256" key="2">
    <source>
        <dbReference type="ARBA" id="ARBA00022555"/>
    </source>
</evidence>